<reference evidence="1" key="1">
    <citation type="submission" date="2022-11" db="EMBL/GenBank/DDBJ databases">
        <title>Genome Sequence of Boeremia exigua.</title>
        <authorList>
            <person name="Buettner E."/>
        </authorList>
    </citation>
    <scope>NUCLEOTIDE SEQUENCE</scope>
    <source>
        <strain evidence="1">CU02</strain>
    </source>
</reference>
<proteinExistence type="predicted"/>
<dbReference type="Proteomes" id="UP001153331">
    <property type="component" value="Unassembled WGS sequence"/>
</dbReference>
<accession>A0ACC2IB71</accession>
<sequence length="155" mass="16470">MAYQFVGQTTPSANYTSTWNSNSTDPCRAHGNDNTAPTHVHSSTAYVAIGPISNFTTAVHACCPNHTANATQNYDGGPAPLSCYYYCAFNGTFEDAKAALQCTQQKAEDGGEHDVLVWGASLDWPGQSLGVRMGAKIGLWKWAVLGLVVVAAARL</sequence>
<protein>
    <submittedName>
        <fullName evidence="1">Uncharacterized protein</fullName>
    </submittedName>
</protein>
<organism evidence="1 2">
    <name type="scientific">Boeremia exigua</name>
    <dbReference type="NCBI Taxonomy" id="749465"/>
    <lineage>
        <taxon>Eukaryota</taxon>
        <taxon>Fungi</taxon>
        <taxon>Dikarya</taxon>
        <taxon>Ascomycota</taxon>
        <taxon>Pezizomycotina</taxon>
        <taxon>Dothideomycetes</taxon>
        <taxon>Pleosporomycetidae</taxon>
        <taxon>Pleosporales</taxon>
        <taxon>Pleosporineae</taxon>
        <taxon>Didymellaceae</taxon>
        <taxon>Boeremia</taxon>
    </lineage>
</organism>
<gene>
    <name evidence="1" type="ORF">OPT61_g5226</name>
</gene>
<evidence type="ECO:0000313" key="2">
    <source>
        <dbReference type="Proteomes" id="UP001153331"/>
    </source>
</evidence>
<evidence type="ECO:0000313" key="1">
    <source>
        <dbReference type="EMBL" id="KAJ8112400.1"/>
    </source>
</evidence>
<dbReference type="EMBL" id="JAPHNI010000328">
    <property type="protein sequence ID" value="KAJ8112400.1"/>
    <property type="molecule type" value="Genomic_DNA"/>
</dbReference>
<keyword evidence="2" id="KW-1185">Reference proteome</keyword>
<comment type="caution">
    <text evidence="1">The sequence shown here is derived from an EMBL/GenBank/DDBJ whole genome shotgun (WGS) entry which is preliminary data.</text>
</comment>
<name>A0ACC2IB71_9PLEO</name>